<gene>
    <name evidence="4" type="ORF">CHT98_17500</name>
</gene>
<reference evidence="4 5" key="1">
    <citation type="submission" date="2017-07" db="EMBL/GenBank/DDBJ databases">
        <title>Whole genome sequence of Azospirillum brasilense 2A1, a potential biofertilizer strain.</title>
        <authorList>
            <person name="Fontana C.A."/>
            <person name="Toffoli L.M."/>
            <person name="Salazar S.M."/>
            <person name="Puglisi E."/>
            <person name="Pedraza R."/>
            <person name="Bassi D."/>
            <person name="Cocconcelli P.S."/>
        </authorList>
    </citation>
    <scope>NUCLEOTIDE SEQUENCE [LARGE SCALE GENOMIC DNA]</scope>
    <source>
        <strain evidence="4 5">2A1</strain>
        <plasmid evidence="4">unnamed</plasmid>
    </source>
</reference>
<sequence>MRNTGSRRLVVDGDPAIRFHLRKVPTNEGYAVILPADSEPVLRMVAEPSPDLVLLDLDPPDREGIGVMDAIRTLRRTIEADPERPNLVLTEPGAGYRLQTSTDSAGFQRRSGGA</sequence>
<evidence type="ECO:0000313" key="4">
    <source>
        <dbReference type="EMBL" id="OYD82942.1"/>
    </source>
</evidence>
<dbReference type="Gene3D" id="3.40.50.2300">
    <property type="match status" value="1"/>
</dbReference>
<evidence type="ECO:0000256" key="1">
    <source>
        <dbReference type="PROSITE-ProRule" id="PRU00169"/>
    </source>
</evidence>
<feature type="domain" description="Response regulatory" evidence="3">
    <location>
        <begin position="7"/>
        <end position="114"/>
    </location>
</feature>
<accession>A0A235HB50</accession>
<keyword evidence="1" id="KW-0597">Phosphoprotein</keyword>
<evidence type="ECO:0000313" key="5">
    <source>
        <dbReference type="Proteomes" id="UP000215367"/>
    </source>
</evidence>
<dbReference type="Pfam" id="PF00072">
    <property type="entry name" value="Response_reg"/>
    <property type="match status" value="1"/>
</dbReference>
<dbReference type="Proteomes" id="UP000215367">
    <property type="component" value="Unassembled WGS sequence"/>
</dbReference>
<organism evidence="4 5">
    <name type="scientific">Azospirillum brasilense</name>
    <dbReference type="NCBI Taxonomy" id="192"/>
    <lineage>
        <taxon>Bacteria</taxon>
        <taxon>Pseudomonadati</taxon>
        <taxon>Pseudomonadota</taxon>
        <taxon>Alphaproteobacteria</taxon>
        <taxon>Rhodospirillales</taxon>
        <taxon>Azospirillaceae</taxon>
        <taxon>Azospirillum</taxon>
    </lineage>
</organism>
<feature type="modified residue" description="4-aspartylphosphate" evidence="1">
    <location>
        <position position="56"/>
    </location>
</feature>
<geneLocation type="plasmid" evidence="4">
    <name>unnamed</name>
</geneLocation>
<dbReference type="InterPro" id="IPR036388">
    <property type="entry name" value="WH-like_DNA-bd_sf"/>
</dbReference>
<comment type="caution">
    <text evidence="4">The sequence shown here is derived from an EMBL/GenBank/DDBJ whole genome shotgun (WGS) entry which is preliminary data.</text>
</comment>
<evidence type="ECO:0000256" key="2">
    <source>
        <dbReference type="SAM" id="MobiDB-lite"/>
    </source>
</evidence>
<dbReference type="InterPro" id="IPR011006">
    <property type="entry name" value="CheY-like_superfamily"/>
</dbReference>
<dbReference type="GO" id="GO:0000160">
    <property type="term" value="P:phosphorelay signal transduction system"/>
    <property type="evidence" value="ECO:0007669"/>
    <property type="project" value="InterPro"/>
</dbReference>
<dbReference type="AlphaFoldDB" id="A0A235HB50"/>
<dbReference type="EMBL" id="NOWT01000017">
    <property type="protein sequence ID" value="OYD82942.1"/>
    <property type="molecule type" value="Genomic_DNA"/>
</dbReference>
<protein>
    <recommendedName>
        <fullName evidence="3">Response regulatory domain-containing protein</fullName>
    </recommendedName>
</protein>
<dbReference type="InterPro" id="IPR001789">
    <property type="entry name" value="Sig_transdc_resp-reg_receiver"/>
</dbReference>
<dbReference type="Gene3D" id="1.10.10.10">
    <property type="entry name" value="Winged helix-like DNA-binding domain superfamily/Winged helix DNA-binding domain"/>
    <property type="match status" value="1"/>
</dbReference>
<dbReference type="SUPFAM" id="SSF52172">
    <property type="entry name" value="CheY-like"/>
    <property type="match status" value="1"/>
</dbReference>
<name>A0A235HB50_AZOBR</name>
<dbReference type="RefSeq" id="WP_094304785.1">
    <property type="nucleotide sequence ID" value="NZ_NOWT01000017.1"/>
</dbReference>
<feature type="region of interest" description="Disordered" evidence="2">
    <location>
        <begin position="86"/>
        <end position="114"/>
    </location>
</feature>
<dbReference type="PROSITE" id="PS50110">
    <property type="entry name" value="RESPONSE_REGULATORY"/>
    <property type="match status" value="1"/>
</dbReference>
<proteinExistence type="predicted"/>
<evidence type="ECO:0000259" key="3">
    <source>
        <dbReference type="PROSITE" id="PS50110"/>
    </source>
</evidence>
<keyword evidence="4" id="KW-0614">Plasmid</keyword>